<dbReference type="RefSeq" id="WP_052278023.1">
    <property type="nucleotide sequence ID" value="NZ_CP011339.1"/>
</dbReference>
<dbReference type="GO" id="GO:0046872">
    <property type="term" value="F:metal ion binding"/>
    <property type="evidence" value="ECO:0007669"/>
    <property type="project" value="UniProtKB-UniRule"/>
</dbReference>
<dbReference type="InterPro" id="IPR009050">
    <property type="entry name" value="Globin-like_sf"/>
</dbReference>
<evidence type="ECO:0000313" key="10">
    <source>
        <dbReference type="Proteomes" id="UP000068167"/>
    </source>
</evidence>
<proteinExistence type="inferred from homology"/>
<reference evidence="9 10" key="1">
    <citation type="journal article" date="2016" name="Stand. Genomic Sci.">
        <title>Complete genome sequence and genomic characterization of Microcystis panniformis FACHB 1757 by third-generation sequencing.</title>
        <authorList>
            <person name="Zhang J.Y."/>
            <person name="Guan R."/>
            <person name="Zhang H.J."/>
            <person name="Li H."/>
            <person name="Xiao P."/>
            <person name="Yu G.L."/>
            <person name="Du L."/>
            <person name="Cao D.M."/>
            <person name="Zhu B.C."/>
            <person name="Li R.H."/>
            <person name="Lu Z.H."/>
        </authorList>
    </citation>
    <scope>NUCLEOTIDE SEQUENCE [LARGE SCALE GENOMIC DNA]</scope>
    <source>
        <strain evidence="9 10">FACHB-1757</strain>
    </source>
</reference>
<dbReference type="GO" id="GO:0019825">
    <property type="term" value="F:oxygen binding"/>
    <property type="evidence" value="ECO:0007669"/>
    <property type="project" value="InterPro"/>
</dbReference>
<protein>
    <recommendedName>
        <fullName evidence="6">Group 1 truncated hemoglobin</fullName>
    </recommendedName>
</protein>
<evidence type="ECO:0000256" key="8">
    <source>
        <dbReference type="PIRSR" id="PIRSR601486-1"/>
    </source>
</evidence>
<keyword evidence="3 6" id="KW-0349">Heme</keyword>
<evidence type="ECO:0000256" key="3">
    <source>
        <dbReference type="ARBA" id="ARBA00022617"/>
    </source>
</evidence>
<dbReference type="KEGG" id="mpk:VL20_5789"/>
<keyword evidence="10" id="KW-1185">Reference proteome</keyword>
<dbReference type="InterPro" id="IPR016339">
    <property type="entry name" value="Hemoglobin_trunc_I"/>
</dbReference>
<comment type="similarity">
    <text evidence="1 6">Belongs to the truncated hemoglobin family. Group I subfamily.</text>
</comment>
<evidence type="ECO:0000256" key="4">
    <source>
        <dbReference type="ARBA" id="ARBA00022723"/>
    </source>
</evidence>
<dbReference type="Gene3D" id="1.10.490.10">
    <property type="entry name" value="Globins"/>
    <property type="match status" value="1"/>
</dbReference>
<organism evidence="9 10">
    <name type="scientific">Microcystis panniformis FACHB-1757</name>
    <dbReference type="NCBI Taxonomy" id="1638788"/>
    <lineage>
        <taxon>Bacteria</taxon>
        <taxon>Bacillati</taxon>
        <taxon>Cyanobacteriota</taxon>
        <taxon>Cyanophyceae</taxon>
        <taxon>Oscillatoriophycideae</taxon>
        <taxon>Chroococcales</taxon>
        <taxon>Microcystaceae</taxon>
        <taxon>Microcystis</taxon>
    </lineage>
</organism>
<feature type="binding site" description="distal binding residue" evidence="8">
    <location>
        <position position="46"/>
    </location>
    <ligand>
        <name>heme</name>
        <dbReference type="ChEBI" id="CHEBI:30413"/>
    </ligand>
    <ligandPart>
        <name>Fe</name>
        <dbReference type="ChEBI" id="CHEBI:18248"/>
    </ligandPart>
</feature>
<dbReference type="SUPFAM" id="SSF46458">
    <property type="entry name" value="Globin-like"/>
    <property type="match status" value="1"/>
</dbReference>
<dbReference type="InterPro" id="IPR012292">
    <property type="entry name" value="Globin/Proto"/>
</dbReference>
<keyword evidence="2 6" id="KW-0813">Transport</keyword>
<keyword evidence="4 6" id="KW-0479">Metal-binding</keyword>
<accession>A0A0K1S8Y8</accession>
<dbReference type="InterPro" id="IPR001486">
    <property type="entry name" value="Hemoglobin_trunc"/>
</dbReference>
<dbReference type="PIRSF" id="PIRSF002030">
    <property type="entry name" value="Globin_Protozoa/Cyanobacteria"/>
    <property type="match status" value="1"/>
</dbReference>
<feature type="binding site" description="proximal binding residue" evidence="7">
    <location>
        <position position="70"/>
    </location>
    <ligand>
        <name>heme</name>
        <dbReference type="ChEBI" id="CHEBI:30413"/>
    </ligand>
    <ligandPart>
        <name>Fe</name>
        <dbReference type="ChEBI" id="CHEBI:18248"/>
    </ligandPart>
</feature>
<comment type="cofactor">
    <cofactor evidence="7">
        <name>heme</name>
        <dbReference type="ChEBI" id="CHEBI:30413"/>
    </cofactor>
    <text evidence="7">Binds 1 heme group per subunit.</text>
</comment>
<dbReference type="EMBL" id="CP011339">
    <property type="protein sequence ID" value="AKV70592.1"/>
    <property type="molecule type" value="Genomic_DNA"/>
</dbReference>
<feature type="binding site" description="covalent" evidence="8">
    <location>
        <position position="117"/>
    </location>
    <ligand>
        <name>heme</name>
        <dbReference type="ChEBI" id="CHEBI:30413"/>
    </ligand>
</feature>
<dbReference type="GO" id="GO:0005344">
    <property type="term" value="F:oxygen carrier activity"/>
    <property type="evidence" value="ECO:0007669"/>
    <property type="project" value="UniProtKB-UniRule"/>
</dbReference>
<gene>
    <name evidence="9" type="ORF">VL20_5789</name>
</gene>
<dbReference type="Pfam" id="PF01152">
    <property type="entry name" value="Bac_globin"/>
    <property type="match status" value="1"/>
</dbReference>
<evidence type="ECO:0000256" key="6">
    <source>
        <dbReference type="PIRNR" id="PIRNR002030"/>
    </source>
</evidence>
<keyword evidence="5 6" id="KW-0408">Iron</keyword>
<name>A0A0K1S8Y8_9CHRO</name>
<dbReference type="GO" id="GO:0020037">
    <property type="term" value="F:heme binding"/>
    <property type="evidence" value="ECO:0007669"/>
    <property type="project" value="InterPro"/>
</dbReference>
<dbReference type="Proteomes" id="UP000068167">
    <property type="component" value="Chromosome"/>
</dbReference>
<evidence type="ECO:0000313" key="9">
    <source>
        <dbReference type="EMBL" id="AKV70592.1"/>
    </source>
</evidence>
<sequence length="124" mass="13968">MKTLYEKLGGGAAVDLAVEKFYEKVLADERVQRFFAPTDMQQQKQHQKAFMTYAFGGAEQWNGRPMRDAHKELVAEMGLTDSHFDAIAEDLVATLVELEVTQALIDEVVQIVGSVTHRNDVLNR</sequence>
<dbReference type="PATRIC" id="fig|1638788.3.peg.5828"/>
<evidence type="ECO:0000256" key="2">
    <source>
        <dbReference type="ARBA" id="ARBA00022448"/>
    </source>
</evidence>
<evidence type="ECO:0000256" key="5">
    <source>
        <dbReference type="ARBA" id="ARBA00023004"/>
    </source>
</evidence>
<dbReference type="AlphaFoldDB" id="A0A0K1S8Y8"/>
<evidence type="ECO:0000256" key="1">
    <source>
        <dbReference type="ARBA" id="ARBA00009660"/>
    </source>
</evidence>
<keyword evidence="6" id="KW-0561">Oxygen transport</keyword>
<evidence type="ECO:0000256" key="7">
    <source>
        <dbReference type="PIRSR" id="PIRSR002030-1"/>
    </source>
</evidence>
<dbReference type="CDD" id="cd00454">
    <property type="entry name" value="TrHb1_N"/>
    <property type="match status" value="1"/>
</dbReference>